<dbReference type="RefSeq" id="WP_163878254.1">
    <property type="nucleotide sequence ID" value="NZ_WUEP01000008.1"/>
</dbReference>
<reference evidence="2 3" key="1">
    <citation type="submission" date="2019-12" db="EMBL/GenBank/DDBJ databases">
        <title>Rhizobium genotypes associated with high levels of biological nitrogen fixation by grain legumes in a temperate-maritime cropping system.</title>
        <authorList>
            <person name="Maluk M."/>
            <person name="Francesc Ferrando Molina F."/>
            <person name="Lopez Del Egido L."/>
            <person name="Lafos M."/>
            <person name="Langarica-Fuentes A."/>
            <person name="Gebre Yohannes G."/>
            <person name="Young M.W."/>
            <person name="Martin P."/>
            <person name="Gantlett R."/>
            <person name="Kenicer G."/>
            <person name="Hawes C."/>
            <person name="Begg G.S."/>
            <person name="Quilliam R.S."/>
            <person name="Squire G.R."/>
            <person name="Poole P.S."/>
            <person name="Young P.W."/>
            <person name="Iannetta P.M."/>
            <person name="James E.K."/>
        </authorList>
    </citation>
    <scope>NUCLEOTIDE SEQUENCE [LARGE SCALE GENOMIC DNA]</scope>
    <source>
        <strain evidence="2 3">JHI2449</strain>
    </source>
</reference>
<organism evidence="2 3">
    <name type="scientific">Rhizobium laguerreae</name>
    <dbReference type="NCBI Taxonomy" id="1076926"/>
    <lineage>
        <taxon>Bacteria</taxon>
        <taxon>Pseudomonadati</taxon>
        <taxon>Pseudomonadota</taxon>
        <taxon>Alphaproteobacteria</taxon>
        <taxon>Hyphomicrobiales</taxon>
        <taxon>Rhizobiaceae</taxon>
        <taxon>Rhizobium/Agrobacterium group</taxon>
        <taxon>Rhizobium</taxon>
    </lineage>
</organism>
<feature type="region of interest" description="Disordered" evidence="1">
    <location>
        <begin position="50"/>
        <end position="71"/>
    </location>
</feature>
<comment type="caution">
    <text evidence="2">The sequence shown here is derived from an EMBL/GenBank/DDBJ whole genome shotgun (WGS) entry which is preliminary data.</text>
</comment>
<feature type="compositionally biased region" description="Polar residues" evidence="1">
    <location>
        <begin position="61"/>
        <end position="71"/>
    </location>
</feature>
<dbReference type="AlphaFoldDB" id="A0A6N9ZER5"/>
<dbReference type="EMBL" id="WUEP01000008">
    <property type="protein sequence ID" value="NEH91992.1"/>
    <property type="molecule type" value="Genomic_DNA"/>
</dbReference>
<proteinExistence type="predicted"/>
<dbReference type="Proteomes" id="UP000468864">
    <property type="component" value="Unassembled WGS sequence"/>
</dbReference>
<evidence type="ECO:0000256" key="1">
    <source>
        <dbReference type="SAM" id="MobiDB-lite"/>
    </source>
</evidence>
<name>A0A6N9ZER5_9HYPH</name>
<accession>A0A6N9ZER5</accession>
<protein>
    <submittedName>
        <fullName evidence="2">Uncharacterized protein</fullName>
    </submittedName>
</protein>
<evidence type="ECO:0000313" key="3">
    <source>
        <dbReference type="Proteomes" id="UP000468864"/>
    </source>
</evidence>
<evidence type="ECO:0000313" key="2">
    <source>
        <dbReference type="EMBL" id="NEH91992.1"/>
    </source>
</evidence>
<sequence length="71" mass="7803">MVIFHQGEREELFKNCGVLPPSDPATTKIDHIHEDGARCAGEKDLCLIGSSGGLSRESNRKSSQNNYLDTK</sequence>
<gene>
    <name evidence="2" type="ORF">GR206_13240</name>
</gene>